<evidence type="ECO:0000313" key="3">
    <source>
        <dbReference type="Proteomes" id="UP000288859"/>
    </source>
</evidence>
<feature type="compositionally biased region" description="Basic residues" evidence="1">
    <location>
        <begin position="511"/>
        <end position="523"/>
    </location>
</feature>
<gene>
    <name evidence="2" type="ORF">B0A52_01389</name>
</gene>
<feature type="region of interest" description="Disordered" evidence="1">
    <location>
        <begin position="319"/>
        <end position="523"/>
    </location>
</feature>
<evidence type="ECO:0000313" key="2">
    <source>
        <dbReference type="EMBL" id="RVX75112.1"/>
    </source>
</evidence>
<comment type="caution">
    <text evidence="2">The sequence shown here is derived from an EMBL/GenBank/DDBJ whole genome shotgun (WGS) entry which is preliminary data.</text>
</comment>
<evidence type="ECO:0000256" key="1">
    <source>
        <dbReference type="SAM" id="MobiDB-lite"/>
    </source>
</evidence>
<feature type="compositionally biased region" description="Low complexity" evidence="1">
    <location>
        <begin position="392"/>
        <end position="406"/>
    </location>
</feature>
<feature type="region of interest" description="Disordered" evidence="1">
    <location>
        <begin position="610"/>
        <end position="833"/>
    </location>
</feature>
<dbReference type="AlphaFoldDB" id="A0A438NH92"/>
<dbReference type="OrthoDB" id="5404794at2759"/>
<name>A0A438NH92_EXOME</name>
<protein>
    <submittedName>
        <fullName evidence="2">Uncharacterized protein</fullName>
    </submittedName>
</protein>
<feature type="compositionally biased region" description="Basic and acidic residues" evidence="1">
    <location>
        <begin position="658"/>
        <end position="667"/>
    </location>
</feature>
<organism evidence="2 3">
    <name type="scientific">Exophiala mesophila</name>
    <name type="common">Black yeast-like fungus</name>
    <dbReference type="NCBI Taxonomy" id="212818"/>
    <lineage>
        <taxon>Eukaryota</taxon>
        <taxon>Fungi</taxon>
        <taxon>Dikarya</taxon>
        <taxon>Ascomycota</taxon>
        <taxon>Pezizomycotina</taxon>
        <taxon>Eurotiomycetes</taxon>
        <taxon>Chaetothyriomycetidae</taxon>
        <taxon>Chaetothyriales</taxon>
        <taxon>Herpotrichiellaceae</taxon>
        <taxon>Exophiala</taxon>
    </lineage>
</organism>
<accession>A0A438NH92</accession>
<proteinExistence type="predicted"/>
<feature type="compositionally biased region" description="Basic and acidic residues" evidence="1">
    <location>
        <begin position="482"/>
        <end position="497"/>
    </location>
</feature>
<feature type="region of interest" description="Disordered" evidence="1">
    <location>
        <begin position="567"/>
        <end position="590"/>
    </location>
</feature>
<feature type="region of interest" description="Disordered" evidence="1">
    <location>
        <begin position="118"/>
        <end position="154"/>
    </location>
</feature>
<feature type="compositionally biased region" description="Basic and acidic residues" evidence="1">
    <location>
        <begin position="786"/>
        <end position="825"/>
    </location>
</feature>
<feature type="compositionally biased region" description="Polar residues" evidence="1">
    <location>
        <begin position="681"/>
        <end position="693"/>
    </location>
</feature>
<feature type="compositionally biased region" description="Basic and acidic residues" evidence="1">
    <location>
        <begin position="567"/>
        <end position="579"/>
    </location>
</feature>
<sequence length="833" mass="90818">MPSEIADSDDESEFNSPQKADVNSMLDGQPPSVAPASSAIDFDQFLDTTQRLSSLPSPSGENTKYATSSTEKIFKGIDIAHDVLNASSHQNSVPTWPGNSTDIMLDSPRSKAVKRAHSTFVESSAATDSALAKSARNKRTKTHGHQPSMDFEDERNQIMSSKVPEARKLTSANQSSNSSERGINGSLEISPFQDSSYALNPSGMSMQRPSSLQNMTSMASIGGYQSINLDYRGLVSGLDINTNPFGSVSQVSLDEDPNHLEGLHQSNQVFDSACNAQGEDSAQESPKDGSPPMSHSPQDQQITVDPREVAKCDEALLNVENETSDAPTTSNEMSLPEPNIPNDDNQQPKKRGRKPKGSRLSSKVTAPLHLDDEVDGLELPDLEMIRSRRQGTVESVSAASHTSSTSKPPKRQSKRVAEQMNSQSSPTKQPTSELHLSDEYIIGLPKESYKPRPTRSRAKKTQEEKEEQDCLEMNNPSQMSTRKIDVQDDGQEGKLDLDSDAVPELTPAKPSAKKGRKNKVKRAKTSAAALLKKAEPMLSEGEEDVVWMDTKPALVKLDLPPDLKILKKEDEVEQERKTDQLQGNQKMEHTSADVAKISILLPVAAADDSIAPDLAATAVKPAPKKRGRKPKKAQPEPAELKKTPLSDDVVVEDEEQDPEQRDNREDSDAVTTARRPALRDISSNMPPTASRTPSDVKAPTVSPLSSVEPEQHDPGSRSINNVNLSPTKPSPSSPTAQMTPVKPTAKGPTQHSPINPPTATTGRGSKVLYRVGLSRRQNIPSLLSRVQRDKEPPKIVVRKEKEKKKKEDNGSDDEKPDPTTMRDGDGMLIEWGD</sequence>
<dbReference type="VEuPathDB" id="FungiDB:PV10_04612"/>
<reference evidence="2 3" key="1">
    <citation type="submission" date="2017-03" db="EMBL/GenBank/DDBJ databases">
        <title>Genomes of endolithic fungi from Antarctica.</title>
        <authorList>
            <person name="Coleine C."/>
            <person name="Masonjones S."/>
            <person name="Stajich J.E."/>
        </authorList>
    </citation>
    <scope>NUCLEOTIDE SEQUENCE [LARGE SCALE GENOMIC DNA]</scope>
    <source>
        <strain evidence="2 3">CCFEE 6314</strain>
    </source>
</reference>
<feature type="compositionally biased region" description="Polar residues" evidence="1">
    <location>
        <begin position="747"/>
        <end position="763"/>
    </location>
</feature>
<feature type="region of interest" description="Disordered" evidence="1">
    <location>
        <begin position="166"/>
        <end position="191"/>
    </location>
</feature>
<feature type="compositionally biased region" description="Polar residues" evidence="1">
    <location>
        <begin position="320"/>
        <end position="333"/>
    </location>
</feature>
<feature type="compositionally biased region" description="Polar residues" evidence="1">
    <location>
        <begin position="419"/>
        <end position="434"/>
    </location>
</feature>
<feature type="region of interest" description="Disordered" evidence="1">
    <location>
        <begin position="1"/>
        <end position="41"/>
    </location>
</feature>
<feature type="compositionally biased region" description="Polar residues" evidence="1">
    <location>
        <begin position="293"/>
        <end position="302"/>
    </location>
</feature>
<feature type="compositionally biased region" description="Basic residues" evidence="1">
    <location>
        <begin position="135"/>
        <end position="144"/>
    </location>
</feature>
<feature type="compositionally biased region" description="Acidic residues" evidence="1">
    <location>
        <begin position="1"/>
        <end position="13"/>
    </location>
</feature>
<dbReference type="EMBL" id="NAJM01000003">
    <property type="protein sequence ID" value="RVX75112.1"/>
    <property type="molecule type" value="Genomic_DNA"/>
</dbReference>
<dbReference type="Proteomes" id="UP000288859">
    <property type="component" value="Unassembled WGS sequence"/>
</dbReference>
<feature type="compositionally biased region" description="Basic residues" evidence="1">
    <location>
        <begin position="348"/>
        <end position="357"/>
    </location>
</feature>
<feature type="compositionally biased region" description="Basic residues" evidence="1">
    <location>
        <begin position="622"/>
        <end position="632"/>
    </location>
</feature>
<feature type="compositionally biased region" description="Polar residues" evidence="1">
    <location>
        <begin position="170"/>
        <end position="181"/>
    </location>
</feature>
<feature type="compositionally biased region" description="Acidic residues" evidence="1">
    <location>
        <begin position="372"/>
        <end position="381"/>
    </location>
</feature>
<feature type="region of interest" description="Disordered" evidence="1">
    <location>
        <begin position="276"/>
        <end position="302"/>
    </location>
</feature>